<organism evidence="4 5">
    <name type="scientific">Leptidea sinapis</name>
    <dbReference type="NCBI Taxonomy" id="189913"/>
    <lineage>
        <taxon>Eukaryota</taxon>
        <taxon>Metazoa</taxon>
        <taxon>Ecdysozoa</taxon>
        <taxon>Arthropoda</taxon>
        <taxon>Hexapoda</taxon>
        <taxon>Insecta</taxon>
        <taxon>Pterygota</taxon>
        <taxon>Neoptera</taxon>
        <taxon>Endopterygota</taxon>
        <taxon>Lepidoptera</taxon>
        <taxon>Glossata</taxon>
        <taxon>Ditrysia</taxon>
        <taxon>Papilionoidea</taxon>
        <taxon>Pieridae</taxon>
        <taxon>Dismorphiinae</taxon>
        <taxon>Leptidea</taxon>
    </lineage>
</organism>
<gene>
    <name evidence="4" type="ORF">LSINAPIS_LOCUS1276</name>
</gene>
<dbReference type="InterPro" id="IPR052462">
    <property type="entry name" value="SLIRP/GR-RBP-like"/>
</dbReference>
<dbReference type="AlphaFoldDB" id="A0A5E4PRP9"/>
<dbReference type="InterPro" id="IPR034203">
    <property type="entry name" value="RBM45_RRM1"/>
</dbReference>
<evidence type="ECO:0000256" key="1">
    <source>
        <dbReference type="ARBA" id="ARBA00022884"/>
    </source>
</evidence>
<reference evidence="4 5" key="1">
    <citation type="submission" date="2017-07" db="EMBL/GenBank/DDBJ databases">
        <authorList>
            <person name="Talla V."/>
            <person name="Backstrom N."/>
        </authorList>
    </citation>
    <scope>NUCLEOTIDE SEQUENCE [LARGE SCALE GENOMIC DNA]</scope>
</reference>
<evidence type="ECO:0000313" key="4">
    <source>
        <dbReference type="EMBL" id="VVC87746.1"/>
    </source>
</evidence>
<keyword evidence="5" id="KW-1185">Reference proteome</keyword>
<sequence>MIIEGTECSAPQSSGITKMCTKVVRTNGSFNRASLILIFIITFVTMDSNRWGNDDRSEDTPVYSRLFIICERKLTEEDFRNAFLKFGTIEDIKLPIDRNTGEPKGIAFIKFSRTSEAAAALEAMNGKNISNSHRPLKILVASNRSEIQSHDYDMDRFKRLFISISKDVSEDTINNDFKNFGFIEGIQVMTDRNTGQSKGFAYVKYQRFSEAALAYEHCDRKYRPIFASPKTQKRRETMFESNLNSLTSRSTILSMMNIQPRGFTQLHFMCSPDLMEVHAARLFSIIPGMIRCRLQLDLVRNCNRGTVEYSNPVSAEYALEQLHEFEYPPGQRIFVKPAYMKFAGYEESSFNFSKSYNKLRGAINSAKKSDTPDLAQLAQAIAEASKLIKAATTGFNDDNLDVNDLNYCSVELPPTQPLADIDSPVAKRCFLVCKPQPPPLTALRDVFCRFGNLINVYTLPNKTVGFARYATEESANAAIKALHGAEICGVRIKVLEAVEERYDFGFQSEALVILPNYKKVFLP</sequence>
<dbReference type="Pfam" id="PF00076">
    <property type="entry name" value="RRM_1"/>
    <property type="match status" value="3"/>
</dbReference>
<feature type="domain" description="RRM" evidence="3">
    <location>
        <begin position="158"/>
        <end position="232"/>
    </location>
</feature>
<dbReference type="InterPro" id="IPR035979">
    <property type="entry name" value="RBD_domain_sf"/>
</dbReference>
<dbReference type="Proteomes" id="UP000324832">
    <property type="component" value="Unassembled WGS sequence"/>
</dbReference>
<accession>A0A5E4PRP9</accession>
<keyword evidence="1 2" id="KW-0694">RNA-binding</keyword>
<dbReference type="PROSITE" id="PS50102">
    <property type="entry name" value="RRM"/>
    <property type="match status" value="3"/>
</dbReference>
<evidence type="ECO:0000256" key="2">
    <source>
        <dbReference type="PROSITE-ProRule" id="PRU00176"/>
    </source>
</evidence>
<dbReference type="PANTHER" id="PTHR48027">
    <property type="entry name" value="HETEROGENEOUS NUCLEAR RIBONUCLEOPROTEIN 87F-RELATED"/>
    <property type="match status" value="1"/>
</dbReference>
<evidence type="ECO:0000313" key="5">
    <source>
        <dbReference type="Proteomes" id="UP000324832"/>
    </source>
</evidence>
<proteinExistence type="predicted"/>
<protein>
    <recommendedName>
        <fullName evidence="3">RRM domain-containing protein</fullName>
    </recommendedName>
</protein>
<feature type="domain" description="RRM" evidence="3">
    <location>
        <begin position="443"/>
        <end position="499"/>
    </location>
</feature>
<name>A0A5E4PRP9_9NEOP</name>
<feature type="domain" description="RRM" evidence="3">
    <location>
        <begin position="64"/>
        <end position="143"/>
    </location>
</feature>
<dbReference type="GO" id="GO:0003723">
    <property type="term" value="F:RNA binding"/>
    <property type="evidence" value="ECO:0007669"/>
    <property type="project" value="UniProtKB-UniRule"/>
</dbReference>
<dbReference type="Gene3D" id="3.30.70.330">
    <property type="match status" value="3"/>
</dbReference>
<evidence type="ECO:0000259" key="3">
    <source>
        <dbReference type="PROSITE" id="PS50102"/>
    </source>
</evidence>
<dbReference type="EMBL" id="FZQP02000179">
    <property type="protein sequence ID" value="VVC87746.1"/>
    <property type="molecule type" value="Genomic_DNA"/>
</dbReference>
<dbReference type="SUPFAM" id="SSF54928">
    <property type="entry name" value="RNA-binding domain, RBD"/>
    <property type="match status" value="2"/>
</dbReference>
<dbReference type="CDD" id="cd12366">
    <property type="entry name" value="RRM1_RBM45"/>
    <property type="match status" value="1"/>
</dbReference>
<dbReference type="InterPro" id="IPR000504">
    <property type="entry name" value="RRM_dom"/>
</dbReference>
<dbReference type="InterPro" id="IPR012677">
    <property type="entry name" value="Nucleotide-bd_a/b_plait_sf"/>
</dbReference>
<dbReference type="SMART" id="SM00360">
    <property type="entry name" value="RRM"/>
    <property type="match status" value="4"/>
</dbReference>